<dbReference type="EC" id="3.2.1.14" evidence="4"/>
<dbReference type="Gene3D" id="3.10.50.10">
    <property type="match status" value="1"/>
</dbReference>
<keyword evidence="4" id="KW-0326">Glycosidase</keyword>
<dbReference type="SMART" id="SM00636">
    <property type="entry name" value="Glyco_18"/>
    <property type="match status" value="1"/>
</dbReference>
<dbReference type="EMBL" id="REGN01004915">
    <property type="protein sequence ID" value="RNA15644.1"/>
    <property type="molecule type" value="Genomic_DNA"/>
</dbReference>
<evidence type="ECO:0000256" key="2">
    <source>
        <dbReference type="SAM" id="SignalP"/>
    </source>
</evidence>
<reference evidence="4 5" key="1">
    <citation type="journal article" date="2018" name="Sci. Rep.">
        <title>Genomic signatures of local adaptation to the degree of environmental predictability in rotifers.</title>
        <authorList>
            <person name="Franch-Gras L."/>
            <person name="Hahn C."/>
            <person name="Garcia-Roger E.M."/>
            <person name="Carmona M.J."/>
            <person name="Serra M."/>
            <person name="Gomez A."/>
        </authorList>
    </citation>
    <scope>NUCLEOTIDE SEQUENCE [LARGE SCALE GENOMIC DNA]</scope>
    <source>
        <strain evidence="4">HYR1</strain>
    </source>
</reference>
<feature type="domain" description="GH18" evidence="3">
    <location>
        <begin position="68"/>
        <end position="457"/>
    </location>
</feature>
<sequence length="589" mass="67638">MKLITRSSVFIFVLINLISSNDYDSPRVEILNSDNEIEENYDEMTENGEISPKKSHLVPPYVLQEPDYKRVCIYPNWSILRDSNMAKIFPEDIPPDLCTHIHFAYANIDVRTLQLVPSQFQDINSGDHGGPIYERIIRLRETNPNLKILISIGGWFAKSTPFNQILISDATRARFIQNVLYFLKKWNFDGLDIQWEYPGDIEYGASSDSKIRFTYLIKYLYKAFRDEYKQSFKKYILTAFAPADEDRIDAGYQVRIICKYLDYISIATYDYTGPYDSKTGYNSPLYSRNQISNSVNSSVNFWLERGCPSKKILLGIPTYARAFKIIKRSNSNLLFVGIESEPYVSPSVYTSEEGILSYYEVCELMTNKESRVYWDDIAEVPFAIVSDSANSDFDSSSNLWISYEDARSARKKVEYAKKMSLGGVSVWSLDMDDFKDMFCNLGSFPIIESVKEEFEHKITLITDDLEKAQPTMVMSTDIISTKDVDGRLFENYDSDKEYYESFNTGSLNGDSKSSSQLPENMPEKSNDSVANKVQDNYEILKKKMKKFKAIREIKLVACLDKQKCSLNSSSQIVPSSIFLIIFLLTIIAI</sequence>
<dbReference type="PROSITE" id="PS51910">
    <property type="entry name" value="GH18_2"/>
    <property type="match status" value="1"/>
</dbReference>
<name>A0A3M7QX14_BRAPC</name>
<feature type="compositionally biased region" description="Polar residues" evidence="1">
    <location>
        <begin position="505"/>
        <end position="518"/>
    </location>
</feature>
<feature type="signal peptide" evidence="2">
    <location>
        <begin position="1"/>
        <end position="20"/>
    </location>
</feature>
<evidence type="ECO:0000313" key="5">
    <source>
        <dbReference type="Proteomes" id="UP000276133"/>
    </source>
</evidence>
<feature type="chain" id="PRO_5018105159" evidence="2">
    <location>
        <begin position="21"/>
        <end position="589"/>
    </location>
</feature>
<dbReference type="STRING" id="10195.A0A3M7QX14"/>
<keyword evidence="5" id="KW-1185">Reference proteome</keyword>
<dbReference type="GO" id="GO:0005975">
    <property type="term" value="P:carbohydrate metabolic process"/>
    <property type="evidence" value="ECO:0007669"/>
    <property type="project" value="InterPro"/>
</dbReference>
<dbReference type="SUPFAM" id="SSF54556">
    <property type="entry name" value="Chitinase insertion domain"/>
    <property type="match status" value="1"/>
</dbReference>
<dbReference type="Pfam" id="PF00704">
    <property type="entry name" value="Glyco_hydro_18"/>
    <property type="match status" value="1"/>
</dbReference>
<dbReference type="InterPro" id="IPR050314">
    <property type="entry name" value="Glycosyl_Hydrlase_18"/>
</dbReference>
<dbReference type="InterPro" id="IPR029070">
    <property type="entry name" value="Chitinase_insertion_sf"/>
</dbReference>
<keyword evidence="4" id="KW-0378">Hydrolase</keyword>
<comment type="caution">
    <text evidence="4">The sequence shown here is derived from an EMBL/GenBank/DDBJ whole genome shotgun (WGS) entry which is preliminary data.</text>
</comment>
<proteinExistence type="predicted"/>
<protein>
    <submittedName>
        <fullName evidence="4">Chitotriosidase-1 isoform X1</fullName>
        <ecNumber evidence="4">3.2.1.14</ecNumber>
    </submittedName>
</protein>
<dbReference type="Proteomes" id="UP000276133">
    <property type="component" value="Unassembled WGS sequence"/>
</dbReference>
<dbReference type="AlphaFoldDB" id="A0A3M7QX14"/>
<dbReference type="InterPro" id="IPR017853">
    <property type="entry name" value="GH"/>
</dbReference>
<dbReference type="GO" id="GO:0008843">
    <property type="term" value="F:endochitinase activity"/>
    <property type="evidence" value="ECO:0007669"/>
    <property type="project" value="UniProtKB-EC"/>
</dbReference>
<dbReference type="SUPFAM" id="SSF51445">
    <property type="entry name" value="(Trans)glycosidases"/>
    <property type="match status" value="1"/>
</dbReference>
<dbReference type="GO" id="GO:0006032">
    <property type="term" value="P:chitin catabolic process"/>
    <property type="evidence" value="ECO:0007669"/>
    <property type="project" value="TreeGrafter"/>
</dbReference>
<keyword evidence="2" id="KW-0732">Signal</keyword>
<dbReference type="OrthoDB" id="76388at2759"/>
<dbReference type="InterPro" id="IPR011583">
    <property type="entry name" value="Chitinase_II/V-like_cat"/>
</dbReference>
<gene>
    <name evidence="4" type="ORF">BpHYR1_042422</name>
</gene>
<dbReference type="PANTHER" id="PTHR11177:SF317">
    <property type="entry name" value="CHITINASE 12-RELATED"/>
    <property type="match status" value="1"/>
</dbReference>
<dbReference type="Gene3D" id="3.20.20.80">
    <property type="entry name" value="Glycosidases"/>
    <property type="match status" value="1"/>
</dbReference>
<evidence type="ECO:0000256" key="1">
    <source>
        <dbReference type="SAM" id="MobiDB-lite"/>
    </source>
</evidence>
<evidence type="ECO:0000259" key="3">
    <source>
        <dbReference type="PROSITE" id="PS51910"/>
    </source>
</evidence>
<dbReference type="GO" id="GO:0005576">
    <property type="term" value="C:extracellular region"/>
    <property type="evidence" value="ECO:0007669"/>
    <property type="project" value="TreeGrafter"/>
</dbReference>
<accession>A0A3M7QX14</accession>
<feature type="region of interest" description="Disordered" evidence="1">
    <location>
        <begin position="505"/>
        <end position="529"/>
    </location>
</feature>
<dbReference type="GO" id="GO:0008061">
    <property type="term" value="F:chitin binding"/>
    <property type="evidence" value="ECO:0007669"/>
    <property type="project" value="InterPro"/>
</dbReference>
<organism evidence="4 5">
    <name type="scientific">Brachionus plicatilis</name>
    <name type="common">Marine rotifer</name>
    <name type="synonym">Brachionus muelleri</name>
    <dbReference type="NCBI Taxonomy" id="10195"/>
    <lineage>
        <taxon>Eukaryota</taxon>
        <taxon>Metazoa</taxon>
        <taxon>Spiralia</taxon>
        <taxon>Gnathifera</taxon>
        <taxon>Rotifera</taxon>
        <taxon>Eurotatoria</taxon>
        <taxon>Monogononta</taxon>
        <taxon>Pseudotrocha</taxon>
        <taxon>Ploima</taxon>
        <taxon>Brachionidae</taxon>
        <taxon>Brachionus</taxon>
    </lineage>
</organism>
<dbReference type="PANTHER" id="PTHR11177">
    <property type="entry name" value="CHITINASE"/>
    <property type="match status" value="1"/>
</dbReference>
<dbReference type="InterPro" id="IPR001223">
    <property type="entry name" value="Glyco_hydro18_cat"/>
</dbReference>
<evidence type="ECO:0000313" key="4">
    <source>
        <dbReference type="EMBL" id="RNA15644.1"/>
    </source>
</evidence>